<dbReference type="FunFam" id="1.10.1520.10:FF:000018">
    <property type="entry name" value="RNase III domain protein"/>
    <property type="match status" value="1"/>
</dbReference>
<dbReference type="EMBL" id="ANPB02000002">
    <property type="protein sequence ID" value="KAF4488490.1"/>
    <property type="molecule type" value="Genomic_DNA"/>
</dbReference>
<dbReference type="OrthoDB" id="2281895at2759"/>
<dbReference type="GO" id="GO:0032543">
    <property type="term" value="P:mitochondrial translation"/>
    <property type="evidence" value="ECO:0007669"/>
    <property type="project" value="InterPro"/>
</dbReference>
<sequence length="297" mass="32744">MMKLPAPGGIKTTGPAPRSRSQPPTLPMATTTSRSAYGLTRRALRHCQPAPRIASAASSPAPQCLLAARTFATAAADSKINELPRRDDTSERPRWSYTPEGMKAPFSPHITIDPRRKVWKVNNDPKVLDEMYVRFLGRGGDTMLPEEVKWLAVTHKSFDQGRRGFNDRLAYVGRQAIIFETTKSIVAAEKEGAIVPDEYGREPFQHPALAQVDNLNVEMPVKVVNKEKIEQLAFDAGIDKVLRWKPAKPENLAGSGQQIVLNSAVFAIVGAITLQHGADVAGRVIRERILKPLSLRQ</sequence>
<dbReference type="Proteomes" id="UP000011096">
    <property type="component" value="Unassembled WGS sequence"/>
</dbReference>
<organism evidence="3 4">
    <name type="scientific">Colletotrichum fructicola (strain Nara gc5)</name>
    <name type="common">Anthracnose fungus</name>
    <name type="synonym">Colletotrichum gloeosporioides (strain Nara gc5)</name>
    <dbReference type="NCBI Taxonomy" id="1213859"/>
    <lineage>
        <taxon>Eukaryota</taxon>
        <taxon>Fungi</taxon>
        <taxon>Dikarya</taxon>
        <taxon>Ascomycota</taxon>
        <taxon>Pezizomycotina</taxon>
        <taxon>Sordariomycetes</taxon>
        <taxon>Hypocreomycetidae</taxon>
        <taxon>Glomerellales</taxon>
        <taxon>Glomerellaceae</taxon>
        <taxon>Colletotrichum</taxon>
        <taxon>Colletotrichum gloeosporioides species complex</taxon>
    </lineage>
</organism>
<feature type="region of interest" description="Disordered" evidence="1">
    <location>
        <begin position="79"/>
        <end position="109"/>
    </location>
</feature>
<dbReference type="InParanoid" id="A0A7J6JEE9"/>
<proteinExistence type="predicted"/>
<dbReference type="GO" id="GO:0003735">
    <property type="term" value="F:structural constituent of ribosome"/>
    <property type="evidence" value="ECO:0007669"/>
    <property type="project" value="InterPro"/>
</dbReference>
<reference evidence="3 4" key="2">
    <citation type="submission" date="2020-04" db="EMBL/GenBank/DDBJ databases">
        <title>Genome sequencing and assembly of multiple isolates from the Colletotrichum gloeosporioides species complex.</title>
        <authorList>
            <person name="Gan P."/>
            <person name="Shirasu K."/>
        </authorList>
    </citation>
    <scope>NUCLEOTIDE SEQUENCE [LARGE SCALE GENOMIC DNA]</scope>
    <source>
        <strain evidence="3 4">Nara gc5</strain>
    </source>
</reference>
<dbReference type="GO" id="GO:0005762">
    <property type="term" value="C:mitochondrial large ribosomal subunit"/>
    <property type="evidence" value="ECO:0007669"/>
    <property type="project" value="InterPro"/>
</dbReference>
<evidence type="ECO:0000313" key="4">
    <source>
        <dbReference type="Proteomes" id="UP000011096"/>
    </source>
</evidence>
<keyword evidence="4" id="KW-1185">Reference proteome</keyword>
<reference evidence="3 4" key="1">
    <citation type="submission" date="2012-08" db="EMBL/GenBank/DDBJ databases">
        <authorList>
            <person name="Gan P.H.P."/>
            <person name="Ikeda K."/>
            <person name="Irieda H."/>
            <person name="Narusaka M."/>
            <person name="O'Connell R.J."/>
            <person name="Narusaka Y."/>
            <person name="Takano Y."/>
            <person name="Kubo Y."/>
            <person name="Shirasu K."/>
        </authorList>
    </citation>
    <scope>NUCLEOTIDE SEQUENCE [LARGE SCALE GENOMIC DNA]</scope>
    <source>
        <strain evidence="3 4">Nara gc5</strain>
    </source>
</reference>
<dbReference type="GeneID" id="43615663"/>
<feature type="compositionally biased region" description="Basic and acidic residues" evidence="1">
    <location>
        <begin position="79"/>
        <end position="94"/>
    </location>
</feature>
<dbReference type="GO" id="GO:0004525">
    <property type="term" value="F:ribonuclease III activity"/>
    <property type="evidence" value="ECO:0007669"/>
    <property type="project" value="InterPro"/>
</dbReference>
<protein>
    <recommendedName>
        <fullName evidence="2">RNase III domain-containing protein</fullName>
    </recommendedName>
</protein>
<gene>
    <name evidence="3" type="ORF">CGGC5_v002739</name>
</gene>
<evidence type="ECO:0000313" key="3">
    <source>
        <dbReference type="EMBL" id="KAF4488490.1"/>
    </source>
</evidence>
<dbReference type="InterPro" id="IPR000999">
    <property type="entry name" value="RNase_III_dom"/>
</dbReference>
<feature type="region of interest" description="Disordered" evidence="1">
    <location>
        <begin position="1"/>
        <end position="35"/>
    </location>
</feature>
<dbReference type="PANTHER" id="PTHR28160">
    <property type="entry name" value="54S RIBOSOMAL PROTEIN L15, MITOCHONDRIAL"/>
    <property type="match status" value="1"/>
</dbReference>
<feature type="compositionally biased region" description="Polar residues" evidence="1">
    <location>
        <begin position="19"/>
        <end position="35"/>
    </location>
</feature>
<dbReference type="RefSeq" id="XP_031888988.2">
    <property type="nucleotide sequence ID" value="XM_032031608.2"/>
</dbReference>
<feature type="domain" description="RNase III" evidence="2">
    <location>
        <begin position="146"/>
        <end position="293"/>
    </location>
</feature>
<dbReference type="Pfam" id="PF14622">
    <property type="entry name" value="Ribonucleas_3_3"/>
    <property type="match status" value="1"/>
</dbReference>
<comment type="caution">
    <text evidence="3">The sequence shown here is derived from an EMBL/GenBank/DDBJ whole genome shotgun (WGS) entry which is preliminary data.</text>
</comment>
<accession>A0A7J6JEE9</accession>
<dbReference type="GO" id="GO:0006396">
    <property type="term" value="P:RNA processing"/>
    <property type="evidence" value="ECO:0007669"/>
    <property type="project" value="InterPro"/>
</dbReference>
<dbReference type="AlphaFoldDB" id="A0A7J6JEE9"/>
<evidence type="ECO:0000256" key="1">
    <source>
        <dbReference type="SAM" id="MobiDB-lite"/>
    </source>
</evidence>
<dbReference type="PANTHER" id="PTHR28160:SF1">
    <property type="entry name" value="LARGE RIBOSOMAL SUBUNIT PROTEIN ML57"/>
    <property type="match status" value="1"/>
</dbReference>
<dbReference type="InterPro" id="IPR036389">
    <property type="entry name" value="RNase_III_sf"/>
</dbReference>
<dbReference type="InterPro" id="IPR040030">
    <property type="entry name" value="Ribosomal_mL57"/>
</dbReference>
<name>A0A7J6JEE9_COLFN</name>
<dbReference type="Gene3D" id="1.10.1520.10">
    <property type="entry name" value="Ribonuclease III domain"/>
    <property type="match status" value="1"/>
</dbReference>
<evidence type="ECO:0000259" key="2">
    <source>
        <dbReference type="Pfam" id="PF14622"/>
    </source>
</evidence>